<evidence type="ECO:0000313" key="7">
    <source>
        <dbReference type="Proteomes" id="UP000290218"/>
    </source>
</evidence>
<dbReference type="InterPro" id="IPR000792">
    <property type="entry name" value="Tscrpt_reg_LuxR_C"/>
</dbReference>
<dbReference type="PANTHER" id="PTHR43214">
    <property type="entry name" value="TWO-COMPONENT RESPONSE REGULATOR"/>
    <property type="match status" value="1"/>
</dbReference>
<dbReference type="SUPFAM" id="SSF52172">
    <property type="entry name" value="CheY-like"/>
    <property type="match status" value="1"/>
</dbReference>
<dbReference type="SUPFAM" id="SSF46894">
    <property type="entry name" value="C-terminal effector domain of the bipartite response regulators"/>
    <property type="match status" value="1"/>
</dbReference>
<evidence type="ECO:0000259" key="4">
    <source>
        <dbReference type="PROSITE" id="PS50043"/>
    </source>
</evidence>
<evidence type="ECO:0000256" key="2">
    <source>
        <dbReference type="ARBA" id="ARBA00023125"/>
    </source>
</evidence>
<dbReference type="CDD" id="cd06170">
    <property type="entry name" value="LuxR_C_like"/>
    <property type="match status" value="1"/>
</dbReference>
<evidence type="ECO:0000256" key="3">
    <source>
        <dbReference type="PROSITE-ProRule" id="PRU00169"/>
    </source>
</evidence>
<reference evidence="6 7" key="1">
    <citation type="submission" date="2019-01" db="EMBL/GenBank/DDBJ databases">
        <title>Lacunisphaera sp. strain TWA-58.</title>
        <authorList>
            <person name="Chen W.-M."/>
        </authorList>
    </citation>
    <scope>NUCLEOTIDE SEQUENCE [LARGE SCALE GENOMIC DNA]</scope>
    <source>
        <strain evidence="6 7">TWA-58</strain>
    </source>
</reference>
<proteinExistence type="predicted"/>
<dbReference type="Proteomes" id="UP000290218">
    <property type="component" value="Unassembled WGS sequence"/>
</dbReference>
<keyword evidence="2" id="KW-0238">DNA-binding</keyword>
<feature type="domain" description="Response regulatory" evidence="5">
    <location>
        <begin position="4"/>
        <end position="120"/>
    </location>
</feature>
<evidence type="ECO:0000259" key="5">
    <source>
        <dbReference type="PROSITE" id="PS50110"/>
    </source>
</evidence>
<dbReference type="OrthoDB" id="190609at2"/>
<sequence>MRTGVVIVEDDSAVRENLAALINMDERLRLLGSFGSAEVALREIPALQPKLAVMDINLPRLNGIECVARLKLIVPSLLVLMLTVYEDDDSVFRALKAGANGYLVKRDAAEKLLSALQDVQQGGAPMSAHIARQVVQFFHRSAAPAAESERLSPRETEILNLLVRGLILKEVADQLGIGLETVRTHVNHIYLKLHVRSRAEAIVKYLRQHPE</sequence>
<dbReference type="Gene3D" id="3.40.50.2300">
    <property type="match status" value="1"/>
</dbReference>
<accession>A0A4Q1CAP4</accession>
<dbReference type="InterPro" id="IPR001789">
    <property type="entry name" value="Sig_transdc_resp-reg_receiver"/>
</dbReference>
<dbReference type="InterPro" id="IPR039420">
    <property type="entry name" value="WalR-like"/>
</dbReference>
<feature type="domain" description="HTH luxR-type" evidence="4">
    <location>
        <begin position="144"/>
        <end position="209"/>
    </location>
</feature>
<comment type="caution">
    <text evidence="6">The sequence shown here is derived from an EMBL/GenBank/DDBJ whole genome shotgun (WGS) entry which is preliminary data.</text>
</comment>
<keyword evidence="1 3" id="KW-0597">Phosphoprotein</keyword>
<dbReference type="AlphaFoldDB" id="A0A4Q1CAP4"/>
<dbReference type="Pfam" id="PF00196">
    <property type="entry name" value="GerE"/>
    <property type="match status" value="1"/>
</dbReference>
<organism evidence="6 7">
    <name type="scientific">Oleiharenicola lentus</name>
    <dbReference type="NCBI Taxonomy" id="2508720"/>
    <lineage>
        <taxon>Bacteria</taxon>
        <taxon>Pseudomonadati</taxon>
        <taxon>Verrucomicrobiota</taxon>
        <taxon>Opitutia</taxon>
        <taxon>Opitutales</taxon>
        <taxon>Opitutaceae</taxon>
        <taxon>Oleiharenicola</taxon>
    </lineage>
</organism>
<dbReference type="EMBL" id="SDHX01000001">
    <property type="protein sequence ID" value="RXK55951.1"/>
    <property type="molecule type" value="Genomic_DNA"/>
</dbReference>
<dbReference type="GO" id="GO:0000160">
    <property type="term" value="P:phosphorelay signal transduction system"/>
    <property type="evidence" value="ECO:0007669"/>
    <property type="project" value="InterPro"/>
</dbReference>
<name>A0A4Q1CAP4_9BACT</name>
<dbReference type="PROSITE" id="PS50110">
    <property type="entry name" value="RESPONSE_REGULATORY"/>
    <property type="match status" value="1"/>
</dbReference>
<feature type="modified residue" description="4-aspartylphosphate" evidence="3">
    <location>
        <position position="55"/>
    </location>
</feature>
<keyword evidence="7" id="KW-1185">Reference proteome</keyword>
<dbReference type="PRINTS" id="PR00038">
    <property type="entry name" value="HTHLUXR"/>
</dbReference>
<evidence type="ECO:0000313" key="6">
    <source>
        <dbReference type="EMBL" id="RXK55951.1"/>
    </source>
</evidence>
<dbReference type="CDD" id="cd17535">
    <property type="entry name" value="REC_NarL-like"/>
    <property type="match status" value="1"/>
</dbReference>
<dbReference type="SMART" id="SM00421">
    <property type="entry name" value="HTH_LUXR"/>
    <property type="match status" value="1"/>
</dbReference>
<protein>
    <submittedName>
        <fullName evidence="6">Response regulator transcription factor</fullName>
    </submittedName>
</protein>
<dbReference type="InterPro" id="IPR011006">
    <property type="entry name" value="CheY-like_superfamily"/>
</dbReference>
<evidence type="ECO:0000256" key="1">
    <source>
        <dbReference type="ARBA" id="ARBA00022553"/>
    </source>
</evidence>
<dbReference type="SMART" id="SM00448">
    <property type="entry name" value="REC"/>
    <property type="match status" value="1"/>
</dbReference>
<dbReference type="InterPro" id="IPR016032">
    <property type="entry name" value="Sig_transdc_resp-reg_C-effctor"/>
</dbReference>
<gene>
    <name evidence="6" type="ORF">ESB00_08750</name>
</gene>
<dbReference type="Pfam" id="PF00072">
    <property type="entry name" value="Response_reg"/>
    <property type="match status" value="1"/>
</dbReference>
<dbReference type="GO" id="GO:0003677">
    <property type="term" value="F:DNA binding"/>
    <property type="evidence" value="ECO:0007669"/>
    <property type="project" value="UniProtKB-KW"/>
</dbReference>
<dbReference type="RefSeq" id="WP_129047318.1">
    <property type="nucleotide sequence ID" value="NZ_SDHX01000001.1"/>
</dbReference>
<dbReference type="PROSITE" id="PS50043">
    <property type="entry name" value="HTH_LUXR_2"/>
    <property type="match status" value="1"/>
</dbReference>
<dbReference type="InterPro" id="IPR058245">
    <property type="entry name" value="NreC/VraR/RcsB-like_REC"/>
</dbReference>
<dbReference type="GO" id="GO:0006355">
    <property type="term" value="P:regulation of DNA-templated transcription"/>
    <property type="evidence" value="ECO:0007669"/>
    <property type="project" value="InterPro"/>
</dbReference>